<dbReference type="NCBIfam" id="NF006743">
    <property type="entry name" value="PRK09270.1-2"/>
    <property type="match status" value="1"/>
</dbReference>
<dbReference type="GO" id="GO:0005524">
    <property type="term" value="F:ATP binding"/>
    <property type="evidence" value="ECO:0007669"/>
    <property type="project" value="InterPro"/>
</dbReference>
<feature type="domain" description="Phosphoribulokinase/uridine kinase" evidence="1">
    <location>
        <begin position="27"/>
        <end position="178"/>
    </location>
</feature>
<evidence type="ECO:0000259" key="1">
    <source>
        <dbReference type="Pfam" id="PF00485"/>
    </source>
</evidence>
<dbReference type="InterPro" id="IPR027417">
    <property type="entry name" value="P-loop_NTPase"/>
</dbReference>
<dbReference type="PANTHER" id="PTHR10285">
    <property type="entry name" value="URIDINE KINASE"/>
    <property type="match status" value="1"/>
</dbReference>
<dbReference type="OrthoDB" id="3192509at2"/>
<evidence type="ECO:0000313" key="3">
    <source>
        <dbReference type="Proteomes" id="UP000196320"/>
    </source>
</evidence>
<dbReference type="InterPro" id="IPR006083">
    <property type="entry name" value="PRK/URK"/>
</dbReference>
<dbReference type="Gene3D" id="3.40.50.300">
    <property type="entry name" value="P-loop containing nucleotide triphosphate hydrolases"/>
    <property type="match status" value="1"/>
</dbReference>
<accession>A0A1R4K6F5</accession>
<evidence type="ECO:0000313" key="2">
    <source>
        <dbReference type="EMBL" id="SJN40011.1"/>
    </source>
</evidence>
<dbReference type="EMBL" id="FUKO01000023">
    <property type="protein sequence ID" value="SJN40011.1"/>
    <property type="molecule type" value="Genomic_DNA"/>
</dbReference>
<reference evidence="2 3" key="1">
    <citation type="submission" date="2017-02" db="EMBL/GenBank/DDBJ databases">
        <authorList>
            <person name="Peterson S.W."/>
        </authorList>
    </citation>
    <scope>NUCLEOTIDE SEQUENCE [LARGE SCALE GENOMIC DNA]</scope>
    <source>
        <strain evidence="2 3">B Mb 05.01</strain>
    </source>
</reference>
<organism evidence="2 3">
    <name type="scientific">Microbacterium esteraromaticum</name>
    <dbReference type="NCBI Taxonomy" id="57043"/>
    <lineage>
        <taxon>Bacteria</taxon>
        <taxon>Bacillati</taxon>
        <taxon>Actinomycetota</taxon>
        <taxon>Actinomycetes</taxon>
        <taxon>Micrococcales</taxon>
        <taxon>Microbacteriaceae</taxon>
        <taxon>Microbacterium</taxon>
    </lineage>
</organism>
<dbReference type="Pfam" id="PF00485">
    <property type="entry name" value="PRK"/>
    <property type="match status" value="1"/>
</dbReference>
<dbReference type="AlphaFoldDB" id="A0A1R4K6F5"/>
<dbReference type="SUPFAM" id="SSF52540">
    <property type="entry name" value="P-loop containing nucleoside triphosphate hydrolases"/>
    <property type="match status" value="1"/>
</dbReference>
<name>A0A1R4K6F5_9MICO</name>
<dbReference type="RefSeq" id="WP_087132230.1">
    <property type="nucleotide sequence ID" value="NZ_FUKO01000023.1"/>
</dbReference>
<keyword evidence="2" id="KW-0418">Kinase</keyword>
<proteinExistence type="predicted"/>
<keyword evidence="3" id="KW-1185">Reference proteome</keyword>
<sequence length="226" mass="24293">MDAAQECTPQELIAAAKALPAAGMRMLGITGAPGAGKTTIAEAITAAVSGSVLVGMDGFHLAEALVIARGIRDRKGAPHTFDVHGFVAILDRIRAQLPDSPTVYAPRFDRGLDDAICSAVEVPAAAPLVIIEGNYLLHDRDGWELVRPALDAVWFLDPPERLRHERLISRHTQFGLDRDHAREWALGTDEHNAVLVRAGRARADRIVSVVSGVSFGDDTRTEAEVP</sequence>
<protein>
    <submittedName>
        <fullName evidence="2">Pantothenate kinase</fullName>
        <ecNumber evidence="2">2.7.1.33</ecNumber>
    </submittedName>
</protein>
<dbReference type="EC" id="2.7.1.33" evidence="2"/>
<dbReference type="GO" id="GO:0004594">
    <property type="term" value="F:pantothenate kinase activity"/>
    <property type="evidence" value="ECO:0007669"/>
    <property type="project" value="UniProtKB-EC"/>
</dbReference>
<gene>
    <name evidence="2" type="ORF">FM104_10770</name>
</gene>
<keyword evidence="2" id="KW-0808">Transferase</keyword>
<dbReference type="Proteomes" id="UP000196320">
    <property type="component" value="Unassembled WGS sequence"/>
</dbReference>